<evidence type="ECO:0000256" key="3">
    <source>
        <dbReference type="ARBA" id="ARBA00023065"/>
    </source>
</evidence>
<dbReference type="Gene3D" id="3.40.50.10580">
    <property type="entry name" value="ATPase, V1 complex, subunit F"/>
    <property type="match status" value="1"/>
</dbReference>
<organism evidence="4 5">
    <name type="scientific">Mesobacterium hydrothermale</name>
    <dbReference type="NCBI Taxonomy" id="3111907"/>
    <lineage>
        <taxon>Bacteria</taxon>
        <taxon>Pseudomonadati</taxon>
        <taxon>Pseudomonadota</taxon>
        <taxon>Alphaproteobacteria</taxon>
        <taxon>Rhodobacterales</taxon>
        <taxon>Roseobacteraceae</taxon>
        <taxon>Mesobacterium</taxon>
    </lineage>
</organism>
<comment type="similarity">
    <text evidence="1">Belongs to the V-ATPase F subunit family.</text>
</comment>
<keyword evidence="5" id="KW-1185">Reference proteome</keyword>
<evidence type="ECO:0000256" key="1">
    <source>
        <dbReference type="ARBA" id="ARBA00010148"/>
    </source>
</evidence>
<evidence type="ECO:0000313" key="4">
    <source>
        <dbReference type="EMBL" id="MEC3862784.1"/>
    </source>
</evidence>
<sequence>MFDMVFIGDRVTAAGFRLAGIPSFSPAPDELAATVSAERARCRILALTAEMFAALPGPLAEQLQDAHVPLLAVIPDARDRIPVPDMDLAVRRALGIEV</sequence>
<proteinExistence type="inferred from homology"/>
<keyword evidence="3" id="KW-0406">Ion transport</keyword>
<evidence type="ECO:0000313" key="5">
    <source>
        <dbReference type="Proteomes" id="UP001348149"/>
    </source>
</evidence>
<dbReference type="InterPro" id="IPR008218">
    <property type="entry name" value="ATPase_V1-cplx_f_g_su"/>
</dbReference>
<name>A0ABU6HK07_9RHOB</name>
<comment type="caution">
    <text evidence="4">The sequence shown here is derived from an EMBL/GenBank/DDBJ whole genome shotgun (WGS) entry which is preliminary data.</text>
</comment>
<dbReference type="Proteomes" id="UP001348149">
    <property type="component" value="Unassembled WGS sequence"/>
</dbReference>
<dbReference type="Pfam" id="PF01990">
    <property type="entry name" value="ATP-synt_F"/>
    <property type="match status" value="1"/>
</dbReference>
<dbReference type="EMBL" id="JAYLLH010000028">
    <property type="protein sequence ID" value="MEC3862784.1"/>
    <property type="molecule type" value="Genomic_DNA"/>
</dbReference>
<accession>A0ABU6HK07</accession>
<reference evidence="4 5" key="1">
    <citation type="submission" date="2024-01" db="EMBL/GenBank/DDBJ databases">
        <title>Mesobacterium rodlantinim sp. nov., isolated from shallow sea hydrothermal systems off Kueishantao Island.</title>
        <authorList>
            <person name="Su Z."/>
            <person name="Tang K."/>
        </authorList>
    </citation>
    <scope>NUCLEOTIDE SEQUENCE [LARGE SCALE GENOMIC DNA]</scope>
    <source>
        <strain evidence="4 5">TK19101</strain>
    </source>
</reference>
<gene>
    <name evidence="4" type="ORF">VK792_15940</name>
</gene>
<protein>
    <submittedName>
        <fullName evidence="4">V-type ATP synthase subunit F</fullName>
    </submittedName>
</protein>
<dbReference type="RefSeq" id="WP_326298830.1">
    <property type="nucleotide sequence ID" value="NZ_JAYLLH010000028.1"/>
</dbReference>
<dbReference type="InterPro" id="IPR036906">
    <property type="entry name" value="ATPase_V1_fsu_sf"/>
</dbReference>
<keyword evidence="2" id="KW-0813">Transport</keyword>
<evidence type="ECO:0000256" key="2">
    <source>
        <dbReference type="ARBA" id="ARBA00022448"/>
    </source>
</evidence>
<dbReference type="SUPFAM" id="SSF159468">
    <property type="entry name" value="AtpF-like"/>
    <property type="match status" value="1"/>
</dbReference>